<protein>
    <submittedName>
        <fullName evidence="1">Uncharacterized protein</fullName>
    </submittedName>
</protein>
<name>A0AA36I8S1_9DINO</name>
<accession>A0AA36I8S1</accession>
<organism evidence="1 2">
    <name type="scientific">Effrenium voratum</name>
    <dbReference type="NCBI Taxonomy" id="2562239"/>
    <lineage>
        <taxon>Eukaryota</taxon>
        <taxon>Sar</taxon>
        <taxon>Alveolata</taxon>
        <taxon>Dinophyceae</taxon>
        <taxon>Suessiales</taxon>
        <taxon>Symbiodiniaceae</taxon>
        <taxon>Effrenium</taxon>
    </lineage>
</organism>
<dbReference type="EMBL" id="CAUJNA010000993">
    <property type="protein sequence ID" value="CAJ1383172.1"/>
    <property type="molecule type" value="Genomic_DNA"/>
</dbReference>
<proteinExistence type="predicted"/>
<keyword evidence="2" id="KW-1185">Reference proteome</keyword>
<dbReference type="Proteomes" id="UP001178507">
    <property type="component" value="Unassembled WGS sequence"/>
</dbReference>
<evidence type="ECO:0000313" key="2">
    <source>
        <dbReference type="Proteomes" id="UP001178507"/>
    </source>
</evidence>
<comment type="caution">
    <text evidence="1">The sequence shown here is derived from an EMBL/GenBank/DDBJ whole genome shotgun (WGS) entry which is preliminary data.</text>
</comment>
<evidence type="ECO:0000313" key="1">
    <source>
        <dbReference type="EMBL" id="CAJ1383172.1"/>
    </source>
</evidence>
<sequence length="293" mass="31988">MAASLGDIWIQVAQFMGRREIGCCDAAAVFARAQANFLWHSAAMSVLAESPIWSRSGEGVVEQLLEQGTRGKHFLRELQLLRRAMFPPKVWAPAIVETSFCSFQAVPVEDGESVPNEVAIPLTIGATSKQTLAVGLELVTDGTAESVASAVCIGVEVCAPRDDGRVISLMFAPMSGQCYMQYLDSQCIVSTSVLPPVPEPVDGPISVWAKVAEDGGIFFLRQIPGCTVEESGKLPRKALPLWAAEFFVCVYLWMDYLKTPVSISVPYSAKKLPISLELAFPQREIESTWHLHQ</sequence>
<dbReference type="AlphaFoldDB" id="A0AA36I8S1"/>
<gene>
    <name evidence="1" type="ORF">EVOR1521_LOCUS10359</name>
</gene>
<reference evidence="1" key="1">
    <citation type="submission" date="2023-08" db="EMBL/GenBank/DDBJ databases">
        <authorList>
            <person name="Chen Y."/>
            <person name="Shah S."/>
            <person name="Dougan E. K."/>
            <person name="Thang M."/>
            <person name="Chan C."/>
        </authorList>
    </citation>
    <scope>NUCLEOTIDE SEQUENCE</scope>
</reference>